<protein>
    <submittedName>
        <fullName evidence="2">SprT family protein</fullName>
    </submittedName>
</protein>
<name>A0ABW4CRD5_9LACO</name>
<dbReference type="Pfam" id="PF10263">
    <property type="entry name" value="SprT-like"/>
    <property type="match status" value="1"/>
</dbReference>
<dbReference type="SMART" id="SM00731">
    <property type="entry name" value="SprT"/>
    <property type="match status" value="1"/>
</dbReference>
<sequence>MTNEDLQKLVERVSQTSFHRTFQHHAAFNARLKTTGGRFHLPDENLDFNPTLFAAIDEAAQIGVIKHELCHYHLYRAHRGFRHGDADFKQLLAAVGGSRYAPALPDHQPRYLYRCTQCGMQYPRQRRIDTRRYGCGRCRGKLMLISKAAG</sequence>
<comment type="caution">
    <text evidence="2">The sequence shown here is derived from an EMBL/GenBank/DDBJ whole genome shotgun (WGS) entry which is preliminary data.</text>
</comment>
<organism evidence="2 3">
    <name type="scientific">Lacticaseibacillus yichunensis</name>
    <dbReference type="NCBI Taxonomy" id="2486015"/>
    <lineage>
        <taxon>Bacteria</taxon>
        <taxon>Bacillati</taxon>
        <taxon>Bacillota</taxon>
        <taxon>Bacilli</taxon>
        <taxon>Lactobacillales</taxon>
        <taxon>Lactobacillaceae</taxon>
        <taxon>Lacticaseibacillus</taxon>
    </lineage>
</organism>
<feature type="domain" description="SprT-like" evidence="1">
    <location>
        <begin position="4"/>
        <end position="145"/>
    </location>
</feature>
<evidence type="ECO:0000313" key="2">
    <source>
        <dbReference type="EMBL" id="MFD1432638.1"/>
    </source>
</evidence>
<dbReference type="InterPro" id="IPR006640">
    <property type="entry name" value="SprT-like_domain"/>
</dbReference>
<accession>A0ABW4CRD5</accession>
<evidence type="ECO:0000313" key="3">
    <source>
        <dbReference type="Proteomes" id="UP001597192"/>
    </source>
</evidence>
<dbReference type="NCBIfam" id="NF003339">
    <property type="entry name" value="PRK04351.1"/>
    <property type="match status" value="1"/>
</dbReference>
<dbReference type="RefSeq" id="WP_125698427.1">
    <property type="nucleotide sequence ID" value="NZ_JBHTOG010000042.1"/>
</dbReference>
<keyword evidence="3" id="KW-1185">Reference proteome</keyword>
<proteinExistence type="predicted"/>
<dbReference type="Pfam" id="PF17283">
    <property type="entry name" value="Zn_ribbon_SprT"/>
    <property type="match status" value="1"/>
</dbReference>
<gene>
    <name evidence="2" type="ORF">ACFQ47_08090</name>
</gene>
<dbReference type="EMBL" id="JBHTOG010000042">
    <property type="protein sequence ID" value="MFD1432638.1"/>
    <property type="molecule type" value="Genomic_DNA"/>
</dbReference>
<dbReference type="InterPro" id="IPR035240">
    <property type="entry name" value="SprT_Zn_ribbon"/>
</dbReference>
<reference evidence="3" key="1">
    <citation type="journal article" date="2019" name="Int. J. Syst. Evol. Microbiol.">
        <title>The Global Catalogue of Microorganisms (GCM) 10K type strain sequencing project: providing services to taxonomists for standard genome sequencing and annotation.</title>
        <authorList>
            <consortium name="The Broad Institute Genomics Platform"/>
            <consortium name="The Broad Institute Genome Sequencing Center for Infectious Disease"/>
            <person name="Wu L."/>
            <person name="Ma J."/>
        </authorList>
    </citation>
    <scope>NUCLEOTIDE SEQUENCE [LARGE SCALE GENOMIC DNA]</scope>
    <source>
        <strain evidence="3">CCM 8947</strain>
    </source>
</reference>
<dbReference type="Proteomes" id="UP001597192">
    <property type="component" value="Unassembled WGS sequence"/>
</dbReference>
<evidence type="ECO:0000259" key="1">
    <source>
        <dbReference type="SMART" id="SM00731"/>
    </source>
</evidence>